<keyword evidence="4" id="KW-1185">Reference proteome</keyword>
<keyword evidence="2" id="KW-0472">Membrane</keyword>
<dbReference type="Pfam" id="PF13738">
    <property type="entry name" value="Pyr_redox_3"/>
    <property type="match status" value="1"/>
</dbReference>
<dbReference type="SUPFAM" id="SSF51905">
    <property type="entry name" value="FAD/NAD(P)-binding domain"/>
    <property type="match status" value="3"/>
</dbReference>
<dbReference type="PANTHER" id="PTHR42877:SF10">
    <property type="entry name" value="L-ORNITHINE N(5)-OXYGENASE"/>
    <property type="match status" value="1"/>
</dbReference>
<name>A0A4Z1F442_9HELO</name>
<dbReference type="Proteomes" id="UP000297777">
    <property type="component" value="Unassembled WGS sequence"/>
</dbReference>
<evidence type="ECO:0000313" key="3">
    <source>
        <dbReference type="EMBL" id="TGO18278.1"/>
    </source>
</evidence>
<comment type="similarity">
    <text evidence="1">Belongs to the FAD-binding monooxygenase family.</text>
</comment>
<keyword evidence="2" id="KW-0812">Transmembrane</keyword>
<proteinExistence type="inferred from homology"/>
<gene>
    <name evidence="3" type="ORF">BTUL_0011g00840</name>
</gene>
<evidence type="ECO:0000313" key="4">
    <source>
        <dbReference type="Proteomes" id="UP000297777"/>
    </source>
</evidence>
<feature type="transmembrane region" description="Helical" evidence="2">
    <location>
        <begin position="547"/>
        <end position="565"/>
    </location>
</feature>
<dbReference type="AlphaFoldDB" id="A0A4Z1F442"/>
<comment type="caution">
    <text evidence="3">The sequence shown here is derived from an EMBL/GenBank/DDBJ whole genome shotgun (WGS) entry which is preliminary data.</text>
</comment>
<dbReference type="OrthoDB" id="3971593at2759"/>
<dbReference type="InterPro" id="IPR036188">
    <property type="entry name" value="FAD/NAD-bd_sf"/>
</dbReference>
<sequence length="603" mass="68650">MKSSARISTRDAYGEFSHVYYPIVIIGAGPSGIAMGCQLKSKLHFDQFKIFDRQEGLGGTWWTNRYPGIACDVPTLFYSFSFAPNYTSPTVFPSGCDYVMYLNKVVERFEIADKINLNTEVKSLKWKEEEEEWEIGICRVCREGKLTTHSRLEIIRAKIVISGAGILTNPNNWPEVVSGKNMFSGEILHSARWPRNLNLVGKDVVLVGSGCTAAQIAPAILQTKVKSLTHIIRNPPWFVPRIKEPGGKEAYAKFAPMIYGSVPILGFLVRFIVCCMSELLWYATFKRKNLELRKISEKSSLDHMRKLAPQKYHSMLTPQYSLGCKRRVFDNDWLQSMSDPRYTLTTQPWIGMGGNEVTVGSSESNSNLATLPSEYPADILILATGFKVSQFLHPLSVIGRQGISLQHAWKERGGPQAYMGTGIDQFPNFFMIMGPNTFVGHTSVIMSIENNVQYILKMIAPILQGHVRFLEPKPEAVEKWVQDIRRDMQETVFDACQSWYNDSGAWNSVIYPRSQLDFYLRCRSPKLNDWTRKLSVQGQRRRTRQQMIKMAMIMTIIIAICYGVWSGRSFEVLVDRKMLLRKAVVTIIDSTITAMQEARQWFS</sequence>
<keyword evidence="2" id="KW-1133">Transmembrane helix</keyword>
<dbReference type="PANTHER" id="PTHR42877">
    <property type="entry name" value="L-ORNITHINE N(5)-MONOOXYGENASE-RELATED"/>
    <property type="match status" value="1"/>
</dbReference>
<organism evidence="3 4">
    <name type="scientific">Botrytis tulipae</name>
    <dbReference type="NCBI Taxonomy" id="87230"/>
    <lineage>
        <taxon>Eukaryota</taxon>
        <taxon>Fungi</taxon>
        <taxon>Dikarya</taxon>
        <taxon>Ascomycota</taxon>
        <taxon>Pezizomycotina</taxon>
        <taxon>Leotiomycetes</taxon>
        <taxon>Helotiales</taxon>
        <taxon>Sclerotiniaceae</taxon>
        <taxon>Botrytis</taxon>
    </lineage>
</organism>
<dbReference type="InterPro" id="IPR051209">
    <property type="entry name" value="FAD-bind_Monooxygenase_sf"/>
</dbReference>
<dbReference type="Gene3D" id="3.50.50.60">
    <property type="entry name" value="FAD/NAD(P)-binding domain"/>
    <property type="match status" value="3"/>
</dbReference>
<evidence type="ECO:0000256" key="1">
    <source>
        <dbReference type="ARBA" id="ARBA00010139"/>
    </source>
</evidence>
<dbReference type="EMBL" id="PQXH01000011">
    <property type="protein sequence ID" value="TGO18278.1"/>
    <property type="molecule type" value="Genomic_DNA"/>
</dbReference>
<protein>
    <submittedName>
        <fullName evidence="3">Uncharacterized protein</fullName>
    </submittedName>
</protein>
<reference evidence="3 4" key="1">
    <citation type="submission" date="2017-12" db="EMBL/GenBank/DDBJ databases">
        <title>Comparative genomics of Botrytis spp.</title>
        <authorList>
            <person name="Valero-Jimenez C.A."/>
            <person name="Tapia P."/>
            <person name="Veloso J."/>
            <person name="Silva-Moreno E."/>
            <person name="Staats M."/>
            <person name="Valdes J.H."/>
            <person name="Van Kan J.A.L."/>
        </authorList>
    </citation>
    <scope>NUCLEOTIDE SEQUENCE [LARGE SCALE GENOMIC DNA]</scope>
    <source>
        <strain evidence="3 4">Bt9001</strain>
    </source>
</reference>
<evidence type="ECO:0000256" key="2">
    <source>
        <dbReference type="SAM" id="Phobius"/>
    </source>
</evidence>
<accession>A0A4Z1F442</accession>